<protein>
    <submittedName>
        <fullName evidence="2">Uncharacterized protein</fullName>
    </submittedName>
</protein>
<comment type="caution">
    <text evidence="2">The sequence shown here is derived from an EMBL/GenBank/DDBJ whole genome shotgun (WGS) entry which is preliminary data.</text>
</comment>
<feature type="compositionally biased region" description="Basic and acidic residues" evidence="1">
    <location>
        <begin position="46"/>
        <end position="57"/>
    </location>
</feature>
<evidence type="ECO:0000256" key="1">
    <source>
        <dbReference type="SAM" id="MobiDB-lite"/>
    </source>
</evidence>
<gene>
    <name evidence="2" type="ORF">QYT958_LOCUS44999</name>
    <name evidence="3" type="ORF">QYT958_LOCUS46068</name>
</gene>
<name>A0A822EK78_9BILA</name>
<evidence type="ECO:0000313" key="4">
    <source>
        <dbReference type="Proteomes" id="UP000663848"/>
    </source>
</evidence>
<reference evidence="2" key="1">
    <citation type="submission" date="2021-02" db="EMBL/GenBank/DDBJ databases">
        <authorList>
            <person name="Nowell W R."/>
        </authorList>
    </citation>
    <scope>NUCLEOTIDE SEQUENCE</scope>
</reference>
<sequence length="57" mass="6156">NHVHFRAIPHEKQDSTADEEKSPGIPATTAAMPIPAPASSTASAPRELRTYKNEENS</sequence>
<dbReference type="Proteomes" id="UP000663848">
    <property type="component" value="Unassembled WGS sequence"/>
</dbReference>
<proteinExistence type="predicted"/>
<feature type="compositionally biased region" description="Basic and acidic residues" evidence="1">
    <location>
        <begin position="8"/>
        <end position="22"/>
    </location>
</feature>
<accession>A0A822EK78</accession>
<dbReference type="EMBL" id="CAJOBR010072497">
    <property type="protein sequence ID" value="CAF5103905.1"/>
    <property type="molecule type" value="Genomic_DNA"/>
</dbReference>
<feature type="region of interest" description="Disordered" evidence="1">
    <location>
        <begin position="1"/>
        <end position="57"/>
    </location>
</feature>
<organism evidence="2 4">
    <name type="scientific">Rotaria socialis</name>
    <dbReference type="NCBI Taxonomy" id="392032"/>
    <lineage>
        <taxon>Eukaryota</taxon>
        <taxon>Metazoa</taxon>
        <taxon>Spiralia</taxon>
        <taxon>Gnathifera</taxon>
        <taxon>Rotifera</taxon>
        <taxon>Eurotatoria</taxon>
        <taxon>Bdelloidea</taxon>
        <taxon>Philodinida</taxon>
        <taxon>Philodinidae</taxon>
        <taxon>Rotaria</taxon>
    </lineage>
</organism>
<dbReference type="AlphaFoldDB" id="A0A822EK78"/>
<feature type="non-terminal residue" evidence="2">
    <location>
        <position position="1"/>
    </location>
</feature>
<dbReference type="EMBL" id="CAJOBR010080107">
    <property type="protein sequence ID" value="CAF5121182.1"/>
    <property type="molecule type" value="Genomic_DNA"/>
</dbReference>
<feature type="compositionally biased region" description="Low complexity" evidence="1">
    <location>
        <begin position="26"/>
        <end position="45"/>
    </location>
</feature>
<evidence type="ECO:0000313" key="3">
    <source>
        <dbReference type="EMBL" id="CAF5121182.1"/>
    </source>
</evidence>
<evidence type="ECO:0000313" key="2">
    <source>
        <dbReference type="EMBL" id="CAF5103905.1"/>
    </source>
</evidence>